<evidence type="ECO:0000256" key="1">
    <source>
        <dbReference type="SAM" id="MobiDB-lite"/>
    </source>
</evidence>
<evidence type="ECO:0000313" key="2">
    <source>
        <dbReference type="EMBL" id="KAJ3561706.1"/>
    </source>
</evidence>
<accession>A0A9W8N7W9</accession>
<feature type="compositionally biased region" description="Basic and acidic residues" evidence="1">
    <location>
        <begin position="217"/>
        <end position="234"/>
    </location>
</feature>
<reference evidence="2" key="1">
    <citation type="submission" date="2022-07" db="EMBL/GenBank/DDBJ databases">
        <title>Genome Sequence of Xylaria arbuscula.</title>
        <authorList>
            <person name="Buettner E."/>
        </authorList>
    </citation>
    <scope>NUCLEOTIDE SEQUENCE</scope>
    <source>
        <strain evidence="2">VT107</strain>
    </source>
</reference>
<dbReference type="Proteomes" id="UP001148614">
    <property type="component" value="Unassembled WGS sequence"/>
</dbReference>
<feature type="region of interest" description="Disordered" evidence="1">
    <location>
        <begin position="202"/>
        <end position="235"/>
    </location>
</feature>
<sequence length="423" mass="46545">MAAQLNILETPDAVSKKGCYVYSAAHDTKYLCHRGGRDAVSYCRPKLAEAYLPSPTYVTGGGITDDILVLEETTVVAPEFRKEVPGHAALSAKMESCLVAARVEDTAVRTVIVQTRARFNLEIKVYGHCHGDINGRNADDHREVLQTGEYHNETLPTLVVAEKILAAAGTASKVIPKVHPVVPIFTGTTAALLAARKQWNNRQKEKSTLGAAQPSNEIDHNFPTHTSRETHEHPVLTQSVVPTHTTPEIPLSSSAIPTLAPASLTTPISLPSSQTFETERHDRGVRVNVTPNGGISITAPFPWNVALFAGGLLLGETGRRIYDRLRKRALADDTPGASRTVWSDRDYRIDLGSRVGSYGRYWNLQVNRNPESNVAKRLLRKSKRGTHEKLFESIFENDGTGDYETWKQGIMNGFWVDGSRVFS</sequence>
<comment type="caution">
    <text evidence="2">The sequence shown here is derived from an EMBL/GenBank/DDBJ whole genome shotgun (WGS) entry which is preliminary data.</text>
</comment>
<dbReference type="AlphaFoldDB" id="A0A9W8N7W9"/>
<proteinExistence type="predicted"/>
<keyword evidence="3" id="KW-1185">Reference proteome</keyword>
<gene>
    <name evidence="2" type="ORF">NPX13_g8843</name>
</gene>
<organism evidence="2 3">
    <name type="scientific">Xylaria arbuscula</name>
    <dbReference type="NCBI Taxonomy" id="114810"/>
    <lineage>
        <taxon>Eukaryota</taxon>
        <taxon>Fungi</taxon>
        <taxon>Dikarya</taxon>
        <taxon>Ascomycota</taxon>
        <taxon>Pezizomycotina</taxon>
        <taxon>Sordariomycetes</taxon>
        <taxon>Xylariomycetidae</taxon>
        <taxon>Xylariales</taxon>
        <taxon>Xylariaceae</taxon>
        <taxon>Xylaria</taxon>
    </lineage>
</organism>
<evidence type="ECO:0000313" key="3">
    <source>
        <dbReference type="Proteomes" id="UP001148614"/>
    </source>
</evidence>
<dbReference type="EMBL" id="JANPWZ010002022">
    <property type="protein sequence ID" value="KAJ3561706.1"/>
    <property type="molecule type" value="Genomic_DNA"/>
</dbReference>
<protein>
    <submittedName>
        <fullName evidence="2">Uncharacterized protein</fullName>
    </submittedName>
</protein>
<name>A0A9W8N7W9_9PEZI</name>